<feature type="transmembrane region" description="Helical" evidence="2">
    <location>
        <begin position="235"/>
        <end position="255"/>
    </location>
</feature>
<keyword evidence="6" id="KW-1185">Reference proteome</keyword>
<feature type="region of interest" description="Disordered" evidence="1">
    <location>
        <begin position="467"/>
        <end position="491"/>
    </location>
</feature>
<evidence type="ECO:0000313" key="6">
    <source>
        <dbReference type="Proteomes" id="UP000812440"/>
    </source>
</evidence>
<dbReference type="GO" id="GO:0005886">
    <property type="term" value="C:plasma membrane"/>
    <property type="evidence" value="ECO:0007669"/>
    <property type="project" value="TreeGrafter"/>
</dbReference>
<dbReference type="Proteomes" id="UP000812440">
    <property type="component" value="Chromosome 2"/>
</dbReference>
<feature type="compositionally biased region" description="Acidic residues" evidence="1">
    <location>
        <begin position="467"/>
        <end position="479"/>
    </location>
</feature>
<sequence>MKSLTILLQLCLPSMLVLSLKPPVNVQILSVNFQHTLTWEEPNNISPVYYRVQYKNYGRPWSDVSECVNITAQSCDLTGYFTELMGLYYAQVFSFTHNGTSKPKSSSRLSPLSDTDLGPPLVDLSAFGCNGTINMQPPVSHLKTYSSILHDDVYPLIIYEIWMWQKNQKLFEHTKICGNENCTYVMSNLLPSHNYCVSVYVSASLNTRGKKIPSAMKCVTTQSSCDGAAASSSTTVAVICGVLFLLIILCGLFTLDRAGYIFMGPNFFPKFLKSLPRSVSMSENKELICPEQVLSIEAINSHEKVDCIESDEDTYGQGYSTRKRILGSAHTESVTGDSSSAHPPASSESSGQDFRSSAEEEIVKDHPSDVIDESASNLSLPDQTEASPPCLFLNNADFFNVNLNSVSVGNPEDLWTDFKKVYSKDQPVSSNCTLPEDSPDQGGHKHLTNILTVDSCKGAVSEEWNVEELPTSDDNDSSEPEEHFASEYIRR</sequence>
<dbReference type="OrthoDB" id="9900730at2759"/>
<name>A0A8T2K6H5_9PIPI</name>
<dbReference type="PROSITE" id="PS50853">
    <property type="entry name" value="FN3"/>
    <property type="match status" value="1"/>
</dbReference>
<dbReference type="Gene3D" id="2.60.40.10">
    <property type="entry name" value="Immunoglobulins"/>
    <property type="match status" value="1"/>
</dbReference>
<evidence type="ECO:0000256" key="3">
    <source>
        <dbReference type="SAM" id="SignalP"/>
    </source>
</evidence>
<evidence type="ECO:0000256" key="2">
    <source>
        <dbReference type="SAM" id="Phobius"/>
    </source>
</evidence>
<evidence type="ECO:0000313" key="5">
    <source>
        <dbReference type="EMBL" id="KAG8450241.1"/>
    </source>
</evidence>
<dbReference type="Pfam" id="PF09294">
    <property type="entry name" value="Interfer-bind"/>
    <property type="match status" value="1"/>
</dbReference>
<gene>
    <name evidence="5" type="ORF">GDO86_002767</name>
</gene>
<comment type="caution">
    <text evidence="5">The sequence shown here is derived from an EMBL/GenBank/DDBJ whole genome shotgun (WGS) entry which is preliminary data.</text>
</comment>
<reference evidence="5" key="1">
    <citation type="thesis" date="2020" institute="ProQuest LLC" country="789 East Eisenhower Parkway, Ann Arbor, MI, USA">
        <title>Comparative Genomics and Chromosome Evolution.</title>
        <authorList>
            <person name="Mudd A.B."/>
        </authorList>
    </citation>
    <scope>NUCLEOTIDE SEQUENCE</scope>
    <source>
        <strain evidence="5">Female2</strain>
        <tissue evidence="5">Blood</tissue>
    </source>
</reference>
<dbReference type="GO" id="GO:0004896">
    <property type="term" value="F:cytokine receptor activity"/>
    <property type="evidence" value="ECO:0007669"/>
    <property type="project" value="TreeGrafter"/>
</dbReference>
<dbReference type="InterPro" id="IPR013783">
    <property type="entry name" value="Ig-like_fold"/>
</dbReference>
<dbReference type="InterPro" id="IPR015373">
    <property type="entry name" value="Interferon/interleukin_rcp_dom"/>
</dbReference>
<keyword evidence="2" id="KW-1133">Transmembrane helix</keyword>
<feature type="chain" id="PRO_5036275742" description="Fibronectin type-III domain-containing protein" evidence="3">
    <location>
        <begin position="20"/>
        <end position="491"/>
    </location>
</feature>
<dbReference type="InterPro" id="IPR003961">
    <property type="entry name" value="FN3_dom"/>
</dbReference>
<dbReference type="EMBL" id="JAACNH010000002">
    <property type="protein sequence ID" value="KAG8450241.1"/>
    <property type="molecule type" value="Genomic_DNA"/>
</dbReference>
<evidence type="ECO:0000256" key="1">
    <source>
        <dbReference type="SAM" id="MobiDB-lite"/>
    </source>
</evidence>
<feature type="region of interest" description="Disordered" evidence="1">
    <location>
        <begin position="330"/>
        <end position="374"/>
    </location>
</feature>
<evidence type="ECO:0000259" key="4">
    <source>
        <dbReference type="PROSITE" id="PS50853"/>
    </source>
</evidence>
<feature type="compositionally biased region" description="Basic and acidic residues" evidence="1">
    <location>
        <begin position="356"/>
        <end position="369"/>
    </location>
</feature>
<proteinExistence type="predicted"/>
<dbReference type="PANTHER" id="PTHR20859:SF84">
    <property type="entry name" value="INTERFERON ALPHA_BETA RECEPTOR 2"/>
    <property type="match status" value="1"/>
</dbReference>
<dbReference type="Pfam" id="PF01108">
    <property type="entry name" value="Tissue_fac"/>
    <property type="match status" value="1"/>
</dbReference>
<protein>
    <recommendedName>
        <fullName evidence="4">Fibronectin type-III domain-containing protein</fullName>
    </recommendedName>
</protein>
<dbReference type="AlphaFoldDB" id="A0A8T2K6H5"/>
<feature type="domain" description="Fibronectin type-III" evidence="4">
    <location>
        <begin position="22"/>
        <end position="114"/>
    </location>
</feature>
<dbReference type="InterPro" id="IPR036116">
    <property type="entry name" value="FN3_sf"/>
</dbReference>
<dbReference type="InterPro" id="IPR050650">
    <property type="entry name" value="Type-II_Cytokine-TF_Rcpt"/>
</dbReference>
<dbReference type="SUPFAM" id="SSF49265">
    <property type="entry name" value="Fibronectin type III"/>
    <property type="match status" value="2"/>
</dbReference>
<accession>A0A8T2K6H5</accession>
<keyword evidence="2" id="KW-0472">Membrane</keyword>
<dbReference type="PANTHER" id="PTHR20859">
    <property type="entry name" value="INTERFERON/INTERLEUKIN RECEPTOR"/>
    <property type="match status" value="1"/>
</dbReference>
<keyword evidence="2" id="KW-0812">Transmembrane</keyword>
<feature type="compositionally biased region" description="Basic and acidic residues" evidence="1">
    <location>
        <begin position="480"/>
        <end position="491"/>
    </location>
</feature>
<feature type="compositionally biased region" description="Low complexity" evidence="1">
    <location>
        <begin position="338"/>
        <end position="350"/>
    </location>
</feature>
<organism evidence="5 6">
    <name type="scientific">Hymenochirus boettgeri</name>
    <name type="common">Congo dwarf clawed frog</name>
    <dbReference type="NCBI Taxonomy" id="247094"/>
    <lineage>
        <taxon>Eukaryota</taxon>
        <taxon>Metazoa</taxon>
        <taxon>Chordata</taxon>
        <taxon>Craniata</taxon>
        <taxon>Vertebrata</taxon>
        <taxon>Euteleostomi</taxon>
        <taxon>Amphibia</taxon>
        <taxon>Batrachia</taxon>
        <taxon>Anura</taxon>
        <taxon>Pipoidea</taxon>
        <taxon>Pipidae</taxon>
        <taxon>Pipinae</taxon>
        <taxon>Hymenochirus</taxon>
    </lineage>
</organism>
<keyword evidence="3" id="KW-0732">Signal</keyword>
<feature type="signal peptide" evidence="3">
    <location>
        <begin position="1"/>
        <end position="19"/>
    </location>
</feature>
<dbReference type="EMBL" id="JAACNH010000002">
    <property type="protein sequence ID" value="KAG8450240.1"/>
    <property type="molecule type" value="Genomic_DNA"/>
</dbReference>